<evidence type="ECO:0000259" key="4">
    <source>
        <dbReference type="PROSITE" id="PS50987"/>
    </source>
</evidence>
<dbReference type="AlphaFoldDB" id="A0A2Z5TN95"/>
<dbReference type="SMART" id="SM00418">
    <property type="entry name" value="HTH_ARSR"/>
    <property type="match status" value="1"/>
</dbReference>
<reference evidence="5 7" key="1">
    <citation type="journal article" date="2018" name="Genome Biol. Evol.">
        <title>Complete Genome Sequence of Streptococcus ruminantium sp. nov. GUT-187T (=DSM 104980T =JCM 31869T), the Type Strain of S. ruminantium, and Comparison with Genome Sequences of Streptococcus suis Strains.</title>
        <authorList>
            <person name="Tohya M."/>
            <person name="Sekizaki T."/>
            <person name="Miyoshi-Akiyama T."/>
        </authorList>
    </citation>
    <scope>NUCLEOTIDE SEQUENCE [LARGE SCALE GENOMIC DNA]</scope>
    <source>
        <strain evidence="5 7">GUT187T</strain>
    </source>
</reference>
<dbReference type="InterPro" id="IPR001845">
    <property type="entry name" value="HTH_ArsR_DNA-bd_dom"/>
</dbReference>
<feature type="domain" description="HTH arsR-type" evidence="4">
    <location>
        <begin position="253"/>
        <end position="348"/>
    </location>
</feature>
<evidence type="ECO:0000313" key="7">
    <source>
        <dbReference type="Proteomes" id="UP000269331"/>
    </source>
</evidence>
<dbReference type="PRINTS" id="PR00778">
    <property type="entry name" value="HTHARSR"/>
</dbReference>
<dbReference type="Pfam" id="PF01022">
    <property type="entry name" value="HTH_5"/>
    <property type="match status" value="1"/>
</dbReference>
<gene>
    <name evidence="6" type="ORF">RFF62_03605</name>
    <name evidence="5" type="ORF">SR187_5820</name>
</gene>
<dbReference type="Gene3D" id="1.10.10.10">
    <property type="entry name" value="Winged helix-like DNA-binding domain superfamily/Winged helix DNA-binding domain"/>
    <property type="match status" value="1"/>
</dbReference>
<dbReference type="EMBL" id="AP018400">
    <property type="protein sequence ID" value="BBA92769.1"/>
    <property type="molecule type" value="Genomic_DNA"/>
</dbReference>
<dbReference type="SUPFAM" id="SSF46785">
    <property type="entry name" value="Winged helix' DNA-binding domain"/>
    <property type="match status" value="1"/>
</dbReference>
<dbReference type="EMBL" id="JAVIBX010000009">
    <property type="protein sequence ID" value="MDQ8832875.1"/>
    <property type="molecule type" value="Genomic_DNA"/>
</dbReference>
<sequence>MTDYQVMSDKAIYTVSEDIEAMLACLYLLHDEDDFLALNLYSKAQIEDWKKRYRFLFETFHAVKDLTNISILDFLLDSISEELSLDSIQSSIARLNKGERIYRLIDWPYDCGIASETILKALSDDGILNSLFFTVQESCSNFLGFSCFLRENDRYLNEFFDLSRELINDALREKLVSSEKQFWDFKNNLIQDLQNESPFEVSQRMMGKKFKNVGPYDHYYFVPTLLLFRKCVRLFYNDGTSNNKQILIYNISQPQFSTISLLPVLKIISDETRYQILKLLQHTSPLNSKELSRELQLAPSTVSHHISLLKDVGLINEEPVKNSKYYSISETKMKEVLKKLLEDFSIDL</sequence>
<dbReference type="NCBIfam" id="NF033788">
    <property type="entry name" value="HTH_metalloreg"/>
    <property type="match status" value="1"/>
</dbReference>
<evidence type="ECO:0000256" key="2">
    <source>
        <dbReference type="ARBA" id="ARBA00023125"/>
    </source>
</evidence>
<dbReference type="PROSITE" id="PS50987">
    <property type="entry name" value="HTH_ARSR_2"/>
    <property type="match status" value="1"/>
</dbReference>
<dbReference type="RefSeq" id="WP_120171794.1">
    <property type="nucleotide sequence ID" value="NZ_AP018400.1"/>
</dbReference>
<dbReference type="GeneID" id="52229707"/>
<dbReference type="PANTHER" id="PTHR33154">
    <property type="entry name" value="TRANSCRIPTIONAL REGULATOR, ARSR FAMILY"/>
    <property type="match status" value="1"/>
</dbReference>
<proteinExistence type="predicted"/>
<keyword evidence="3" id="KW-0804">Transcription</keyword>
<keyword evidence="8" id="KW-1185">Reference proteome</keyword>
<dbReference type="PANTHER" id="PTHR33154:SF33">
    <property type="entry name" value="TRANSCRIPTIONAL REPRESSOR SDPR"/>
    <property type="match status" value="1"/>
</dbReference>
<evidence type="ECO:0000256" key="3">
    <source>
        <dbReference type="ARBA" id="ARBA00023163"/>
    </source>
</evidence>
<organism evidence="5 7">
    <name type="scientific">Streptococcus ruminantium</name>
    <dbReference type="NCBI Taxonomy" id="1917441"/>
    <lineage>
        <taxon>Bacteria</taxon>
        <taxon>Bacillati</taxon>
        <taxon>Bacillota</taxon>
        <taxon>Bacilli</taxon>
        <taxon>Lactobacillales</taxon>
        <taxon>Streptococcaceae</taxon>
        <taxon>Streptococcus</taxon>
    </lineage>
</organism>
<reference evidence="6 8" key="2">
    <citation type="submission" date="2023-08" db="EMBL/GenBank/DDBJ databases">
        <title>Streptococcus ruminantium-associated sheep mastitis outbreak detected in Italy is distinct from bovine isolates.</title>
        <authorList>
            <person name="Rosa M.N."/>
            <person name="Vezina B."/>
            <person name="Tola S."/>
        </authorList>
    </citation>
    <scope>NUCLEOTIDE SEQUENCE [LARGE SCALE GENOMIC DNA]</scope>
    <source>
        <strain evidence="6 8">OM6730</strain>
    </source>
</reference>
<dbReference type="OrthoDB" id="9794330at2"/>
<keyword evidence="2" id="KW-0238">DNA-binding</keyword>
<keyword evidence="1" id="KW-0805">Transcription regulation</keyword>
<evidence type="ECO:0000256" key="1">
    <source>
        <dbReference type="ARBA" id="ARBA00023015"/>
    </source>
</evidence>
<accession>A0A2Z5TN95</accession>
<dbReference type="GO" id="GO:0003677">
    <property type="term" value="F:DNA binding"/>
    <property type="evidence" value="ECO:0007669"/>
    <property type="project" value="UniProtKB-KW"/>
</dbReference>
<evidence type="ECO:0000313" key="8">
    <source>
        <dbReference type="Proteomes" id="UP001228446"/>
    </source>
</evidence>
<dbReference type="InterPro" id="IPR051081">
    <property type="entry name" value="HTH_MetalResp_TranReg"/>
</dbReference>
<evidence type="ECO:0000313" key="5">
    <source>
        <dbReference type="EMBL" id="BBA92769.1"/>
    </source>
</evidence>
<dbReference type="GO" id="GO:0003700">
    <property type="term" value="F:DNA-binding transcription factor activity"/>
    <property type="evidence" value="ECO:0007669"/>
    <property type="project" value="InterPro"/>
</dbReference>
<dbReference type="InterPro" id="IPR036388">
    <property type="entry name" value="WH-like_DNA-bd_sf"/>
</dbReference>
<dbReference type="InterPro" id="IPR036390">
    <property type="entry name" value="WH_DNA-bd_sf"/>
</dbReference>
<dbReference type="Proteomes" id="UP000269331">
    <property type="component" value="Chromosome"/>
</dbReference>
<dbReference type="CDD" id="cd00090">
    <property type="entry name" value="HTH_ARSR"/>
    <property type="match status" value="1"/>
</dbReference>
<name>A0A2Z5TN95_9STRE</name>
<dbReference type="Proteomes" id="UP001228446">
    <property type="component" value="Unassembled WGS sequence"/>
</dbReference>
<evidence type="ECO:0000313" key="6">
    <source>
        <dbReference type="EMBL" id="MDQ8832875.1"/>
    </source>
</evidence>
<protein>
    <submittedName>
        <fullName evidence="5">ArsR family transcriptional regulator</fullName>
    </submittedName>
    <submittedName>
        <fullName evidence="6">Winged helix-turn-helix domain-containing protein</fullName>
    </submittedName>
</protein>
<dbReference type="InterPro" id="IPR011991">
    <property type="entry name" value="ArsR-like_HTH"/>
</dbReference>
<dbReference type="KEGG" id="srq:SR187_5820"/>